<dbReference type="PANTHER" id="PTHR32251:SF17">
    <property type="entry name" value="STEROID 5-ALPHA REDUCTASE C-TERMINAL DOMAIN-CONTAINING PROTEIN"/>
    <property type="match status" value="1"/>
</dbReference>
<feature type="transmembrane region" description="Helical" evidence="1">
    <location>
        <begin position="120"/>
        <end position="140"/>
    </location>
</feature>
<feature type="transmembrane region" description="Helical" evidence="1">
    <location>
        <begin position="6"/>
        <end position="28"/>
    </location>
</feature>
<dbReference type="EMBL" id="MU167272">
    <property type="protein sequence ID" value="KAG0145710.1"/>
    <property type="molecule type" value="Genomic_DNA"/>
</dbReference>
<dbReference type="AlphaFoldDB" id="A0A9P6NF51"/>
<dbReference type="Pfam" id="PF06966">
    <property type="entry name" value="DUF1295"/>
    <property type="match status" value="1"/>
</dbReference>
<keyword evidence="1" id="KW-0472">Membrane</keyword>
<organism evidence="2 3">
    <name type="scientific">Cronartium quercuum f. sp. fusiforme G11</name>
    <dbReference type="NCBI Taxonomy" id="708437"/>
    <lineage>
        <taxon>Eukaryota</taxon>
        <taxon>Fungi</taxon>
        <taxon>Dikarya</taxon>
        <taxon>Basidiomycota</taxon>
        <taxon>Pucciniomycotina</taxon>
        <taxon>Pucciniomycetes</taxon>
        <taxon>Pucciniales</taxon>
        <taxon>Coleosporiaceae</taxon>
        <taxon>Cronartium</taxon>
    </lineage>
</organism>
<dbReference type="GO" id="GO:0016020">
    <property type="term" value="C:membrane"/>
    <property type="evidence" value="ECO:0007669"/>
    <property type="project" value="TreeGrafter"/>
</dbReference>
<sequence>MAQSTLHTLLATTGAAYAIQVACASVAIPLQTETFYDLSGSLTFISCTALSLYYPALRARLFYKSSKPFPRITSFHSRQLLMSGFTCIWATRLGTFLYQRIKRSGSDSRFDEIKRDPARFFGAWMAQATWVALTAFPVYAVNSIPASRNAPLGISGIFGATLWMSSFLFEVIADRQKSAWREERNQKIHDEKFITRGLWAYSRHPNYVGEVMMWTSQLILAWGTLPPAMRLIACLSPITEYLLITKLSGLPPLESKADKEWGNDPSYQAYKAKVPVFWPQFW</sequence>
<dbReference type="PROSITE" id="PS50244">
    <property type="entry name" value="S5A_REDUCTASE"/>
    <property type="match status" value="1"/>
</dbReference>
<gene>
    <name evidence="2" type="ORF">CROQUDRAFT_671617</name>
</gene>
<accession>A0A9P6NF51</accession>
<comment type="caution">
    <text evidence="2">The sequence shown here is derived from an EMBL/GenBank/DDBJ whole genome shotgun (WGS) entry which is preliminary data.</text>
</comment>
<reference evidence="2" key="1">
    <citation type="submission" date="2013-11" db="EMBL/GenBank/DDBJ databases">
        <title>Genome sequence of the fusiform rust pathogen reveals effectors for host alternation and coevolution with pine.</title>
        <authorList>
            <consortium name="DOE Joint Genome Institute"/>
            <person name="Smith K."/>
            <person name="Pendleton A."/>
            <person name="Kubisiak T."/>
            <person name="Anderson C."/>
            <person name="Salamov A."/>
            <person name="Aerts A."/>
            <person name="Riley R."/>
            <person name="Clum A."/>
            <person name="Lindquist E."/>
            <person name="Ence D."/>
            <person name="Campbell M."/>
            <person name="Kronenberg Z."/>
            <person name="Feau N."/>
            <person name="Dhillon B."/>
            <person name="Hamelin R."/>
            <person name="Burleigh J."/>
            <person name="Smith J."/>
            <person name="Yandell M."/>
            <person name="Nelson C."/>
            <person name="Grigoriev I."/>
            <person name="Davis J."/>
        </authorList>
    </citation>
    <scope>NUCLEOTIDE SEQUENCE</scope>
    <source>
        <strain evidence="2">G11</strain>
    </source>
</reference>
<evidence type="ECO:0000313" key="3">
    <source>
        <dbReference type="Proteomes" id="UP000886653"/>
    </source>
</evidence>
<dbReference type="InterPro" id="IPR010721">
    <property type="entry name" value="UstE-like"/>
</dbReference>
<dbReference type="OrthoDB" id="67965at2759"/>
<feature type="transmembrane region" description="Helical" evidence="1">
    <location>
        <begin position="152"/>
        <end position="173"/>
    </location>
</feature>
<evidence type="ECO:0000256" key="1">
    <source>
        <dbReference type="SAM" id="Phobius"/>
    </source>
</evidence>
<dbReference type="PANTHER" id="PTHR32251">
    <property type="entry name" value="3-OXO-5-ALPHA-STEROID 4-DEHYDROGENASE"/>
    <property type="match status" value="1"/>
</dbReference>
<evidence type="ECO:0000313" key="2">
    <source>
        <dbReference type="EMBL" id="KAG0145710.1"/>
    </source>
</evidence>
<dbReference type="Gene3D" id="1.20.120.1630">
    <property type="match status" value="1"/>
</dbReference>
<keyword evidence="1" id="KW-0812">Transmembrane</keyword>
<proteinExistence type="predicted"/>
<protein>
    <recommendedName>
        <fullName evidence="4">Steroid 5-alpha reductase C-terminal domain-containing protein</fullName>
    </recommendedName>
</protein>
<name>A0A9P6NF51_9BASI</name>
<feature type="transmembrane region" description="Helical" evidence="1">
    <location>
        <begin position="35"/>
        <end position="54"/>
    </location>
</feature>
<dbReference type="Proteomes" id="UP000886653">
    <property type="component" value="Unassembled WGS sequence"/>
</dbReference>
<keyword evidence="3" id="KW-1185">Reference proteome</keyword>
<evidence type="ECO:0008006" key="4">
    <source>
        <dbReference type="Google" id="ProtNLM"/>
    </source>
</evidence>
<keyword evidence="1" id="KW-1133">Transmembrane helix</keyword>